<organism evidence="2 3">
    <name type="scientific">Flavobacterium croceum DSM 17960</name>
    <dbReference type="NCBI Taxonomy" id="1121886"/>
    <lineage>
        <taxon>Bacteria</taxon>
        <taxon>Pseudomonadati</taxon>
        <taxon>Bacteroidota</taxon>
        <taxon>Flavobacteriia</taxon>
        <taxon>Flavobacteriales</taxon>
        <taxon>Flavobacteriaceae</taxon>
        <taxon>Flavobacterium</taxon>
    </lineage>
</organism>
<dbReference type="EMBL" id="PQNY01000001">
    <property type="protein sequence ID" value="POS02939.1"/>
    <property type="molecule type" value="Genomic_DNA"/>
</dbReference>
<proteinExistence type="predicted"/>
<dbReference type="OrthoDB" id="8480302at2"/>
<accession>A0A2S4NB62</accession>
<comment type="caution">
    <text evidence="2">The sequence shown here is derived from an EMBL/GenBank/DDBJ whole genome shotgun (WGS) entry which is preliminary data.</text>
</comment>
<dbReference type="Pfam" id="PF09413">
    <property type="entry name" value="DUF2007"/>
    <property type="match status" value="1"/>
</dbReference>
<evidence type="ECO:0000313" key="3">
    <source>
        <dbReference type="Proteomes" id="UP000237056"/>
    </source>
</evidence>
<evidence type="ECO:0000259" key="1">
    <source>
        <dbReference type="Pfam" id="PF09413"/>
    </source>
</evidence>
<evidence type="ECO:0000313" key="2">
    <source>
        <dbReference type="EMBL" id="POS02939.1"/>
    </source>
</evidence>
<dbReference type="Proteomes" id="UP000237056">
    <property type="component" value="Unassembled WGS sequence"/>
</dbReference>
<gene>
    <name evidence="2" type="ORF">Q361_10137</name>
</gene>
<dbReference type="AlphaFoldDB" id="A0A2S4NB62"/>
<dbReference type="InterPro" id="IPR018551">
    <property type="entry name" value="DUF2007"/>
</dbReference>
<dbReference type="RefSeq" id="WP_103724688.1">
    <property type="nucleotide sequence ID" value="NZ_PQNY01000001.1"/>
</dbReference>
<keyword evidence="3" id="KW-1185">Reference proteome</keyword>
<reference evidence="2 3" key="1">
    <citation type="submission" date="2018-01" db="EMBL/GenBank/DDBJ databases">
        <title>Genomic Encyclopedia of Type Strains, Phase I: the one thousand microbial genomes (KMG-I) project.</title>
        <authorList>
            <person name="Goeker M."/>
        </authorList>
    </citation>
    <scope>NUCLEOTIDE SEQUENCE [LARGE SCALE GENOMIC DNA]</scope>
    <source>
        <strain evidence="2 3">DSM 17960</strain>
    </source>
</reference>
<protein>
    <submittedName>
        <fullName evidence="2">Putative signal transducing protein</fullName>
    </submittedName>
</protein>
<name>A0A2S4NB62_9FLAO</name>
<feature type="domain" description="DUF2007" evidence="1">
    <location>
        <begin position="13"/>
        <end position="72"/>
    </location>
</feature>
<sequence length="138" mass="15748">MENTKFKIIGVYNYSAEAFIFKSKLEANGIAVFIKDNFTIDADPLYSQAIGGVKIYVHENEFDKAKKILSEINPFSVDDNFKNITCPKCGEAKVELVTTIKDYKSFLSFLISSLFSLLPFYVKEKYKCSICGFEFDKK</sequence>